<sequence length="1004" mass="110050">MATWMEKEQFASQVGDADLEAQAPNPAEFPLRTKEGISYWIGEHHIDWDDEFRDRSLPTEVDVAIIGSGITGATVVHELCKARPGLRVAVLEARGICTGGTGRNGGHLCRPEAFDIRELAATFGVEDAVRLRQLMLVNRDMTLDVVAELGVADEIDLRLDGTIVVFKTAEQREAYAEDLKFGIEHGLRHEGYLLTPEEVLQRVDIPPTLAENGAAFIEKSGTLYPRKLVHAMLKHAKSQMPSLTLHPYAPVSNVSYDANAASYKYTVTTGKGSISARCVFHATNAYASHLLPPLKGTKGVFAAKCHVMAVQPNVPSRPELKPGFGYDDMWQWMIQRKNGGLFLYGDSTAEFIGDFDDSVTLPETHPVRKNMFDFLETMFPSFFENIDSKDVTYDWTGILAFTNNGASIVGRPYKERKGEFMSVGHNGEGMTRISSEYLNHAKGTIYYLVQYTYEYIGLLLAILVSCSSCLCTIASCVTSSRTMARVSSGRTLLQILVPLSNYHQKMVANIELTAPNGRTLSLPVGLFINNEFVEGVKSQKLTSINPADENPIATIEIATAEDVDLAVAAAQKAFSHPCWAGLDASKRGKLLYALAQLIRDHREDLATLEAWDNGKPYKAALEEDLEETITCFEYYAGWADKTHGAVVQGPPEKLIYTLREPIGVCGQIIPWNYPLSMAAWKLGPALACGNTVILKPAEQTPLSALYLAQLIKEAGFPPGVVNVLNGFGYDVGAAIAKHPGVEKVAFTGSTATGKEIMKLAAGNLKNITLETGGKSPLIVFNDADLDQAAKWAYVGIMSNQGQICTATSRIFVQDTIYDSFLEQFVGVIEQETHVGDPFAEETSHGPQVSKAQYDRILSYIEQGKKEGATVLLGGTRSSYQQKGFFIMPTVFTEVADNMTIYREEIFGPVVVICKFSSEDEVIQRANDTLYGLGGAVFTESITRAHRVAHQIQAGSVWVNSSNDGDIRAPFGGMKQNVSFWNQALLEPLCAVDYVSSSSFQNTTR</sequence>
<dbReference type="Pfam" id="PF00171">
    <property type="entry name" value="Aldedh"/>
    <property type="match status" value="1"/>
</dbReference>
<dbReference type="InterPro" id="IPR016163">
    <property type="entry name" value="Ald_DH_C"/>
</dbReference>
<dbReference type="FunFam" id="3.40.605.10:FF:000050">
    <property type="entry name" value="Aldehyde dehydrogenase, mitochondrial"/>
    <property type="match status" value="1"/>
</dbReference>
<gene>
    <name evidence="9" type="ORF">GQ26_0540240</name>
</gene>
<evidence type="ECO:0000256" key="4">
    <source>
        <dbReference type="ARBA" id="ARBA00049194"/>
    </source>
</evidence>
<evidence type="ECO:0000256" key="1">
    <source>
        <dbReference type="ARBA" id="ARBA00009986"/>
    </source>
</evidence>
<keyword evidence="2 6" id="KW-0560">Oxidoreductase</keyword>
<dbReference type="Gene3D" id="3.40.309.10">
    <property type="entry name" value="Aldehyde Dehydrogenase, Chain A, domain 2"/>
    <property type="match status" value="1"/>
</dbReference>
<evidence type="ECO:0000313" key="9">
    <source>
        <dbReference type="EMBL" id="KFX41757.1"/>
    </source>
</evidence>
<dbReference type="Gene3D" id="3.30.9.10">
    <property type="entry name" value="D-Amino Acid Oxidase, subunit A, domain 2"/>
    <property type="match status" value="1"/>
</dbReference>
<organism evidence="9">
    <name type="scientific">Talaromyces marneffei PM1</name>
    <dbReference type="NCBI Taxonomy" id="1077442"/>
    <lineage>
        <taxon>Eukaryota</taxon>
        <taxon>Fungi</taxon>
        <taxon>Dikarya</taxon>
        <taxon>Ascomycota</taxon>
        <taxon>Pezizomycotina</taxon>
        <taxon>Eurotiomycetes</taxon>
        <taxon>Eurotiomycetidae</taxon>
        <taxon>Eurotiales</taxon>
        <taxon>Trichocomaceae</taxon>
        <taxon>Talaromyces</taxon>
        <taxon>Talaromyces sect. Talaromyces</taxon>
    </lineage>
</organism>
<comment type="similarity">
    <text evidence="1 6">Belongs to the aldehyde dehydrogenase family.</text>
</comment>
<dbReference type="InterPro" id="IPR015590">
    <property type="entry name" value="Aldehyde_DH_dom"/>
</dbReference>
<dbReference type="InterPro" id="IPR006076">
    <property type="entry name" value="FAD-dep_OxRdtase"/>
</dbReference>
<protein>
    <recommendedName>
        <fullName evidence="3">aldehyde dehydrogenase (NAD(+))</fullName>
        <ecNumber evidence="3">1.2.1.3</ecNumber>
    </recommendedName>
</protein>
<evidence type="ECO:0000256" key="2">
    <source>
        <dbReference type="ARBA" id="ARBA00023002"/>
    </source>
</evidence>
<dbReference type="EC" id="1.2.1.3" evidence="3"/>
<dbReference type="Gene3D" id="3.50.50.60">
    <property type="entry name" value="FAD/NAD(P)-binding domain"/>
    <property type="match status" value="1"/>
</dbReference>
<feature type="domain" description="Aldehyde dehydrogenase" evidence="7">
    <location>
        <begin position="536"/>
        <end position="975"/>
    </location>
</feature>
<evidence type="ECO:0000256" key="5">
    <source>
        <dbReference type="PROSITE-ProRule" id="PRU10007"/>
    </source>
</evidence>
<feature type="domain" description="FAD dependent oxidoreductase" evidence="8">
    <location>
        <begin position="62"/>
        <end position="431"/>
    </location>
</feature>
<comment type="caution">
    <text evidence="9">The sequence shown here is derived from an EMBL/GenBank/DDBJ whole genome shotgun (WGS) entry which is preliminary data.</text>
</comment>
<dbReference type="PROSITE" id="PS00687">
    <property type="entry name" value="ALDEHYDE_DEHYDR_GLU"/>
    <property type="match status" value="1"/>
</dbReference>
<evidence type="ECO:0000256" key="6">
    <source>
        <dbReference type="RuleBase" id="RU003345"/>
    </source>
</evidence>
<comment type="catalytic activity">
    <reaction evidence="4">
        <text>an aldehyde + NAD(+) + H2O = a carboxylate + NADH + 2 H(+)</text>
        <dbReference type="Rhea" id="RHEA:16185"/>
        <dbReference type="ChEBI" id="CHEBI:15377"/>
        <dbReference type="ChEBI" id="CHEBI:15378"/>
        <dbReference type="ChEBI" id="CHEBI:17478"/>
        <dbReference type="ChEBI" id="CHEBI:29067"/>
        <dbReference type="ChEBI" id="CHEBI:57540"/>
        <dbReference type="ChEBI" id="CHEBI:57945"/>
        <dbReference type="EC" id="1.2.1.3"/>
    </reaction>
</comment>
<evidence type="ECO:0000256" key="3">
    <source>
        <dbReference type="ARBA" id="ARBA00024226"/>
    </source>
</evidence>
<name>A0A093UN83_TALMA</name>
<dbReference type="EMBL" id="JPOX01000054">
    <property type="protein sequence ID" value="KFX41757.1"/>
    <property type="molecule type" value="Genomic_DNA"/>
</dbReference>
<dbReference type="InterPro" id="IPR016162">
    <property type="entry name" value="Ald_DH_N"/>
</dbReference>
<dbReference type="FunFam" id="3.40.309.10:FF:000012">
    <property type="entry name" value="Betaine aldehyde dehydrogenase"/>
    <property type="match status" value="1"/>
</dbReference>
<dbReference type="AlphaFoldDB" id="A0A093UN83"/>
<accession>A0A093UN83</accession>
<dbReference type="GO" id="GO:0004029">
    <property type="term" value="F:aldehyde dehydrogenase (NAD+) activity"/>
    <property type="evidence" value="ECO:0007669"/>
    <property type="project" value="UniProtKB-EC"/>
</dbReference>
<dbReference type="SUPFAM" id="SSF51905">
    <property type="entry name" value="FAD/NAD(P)-binding domain"/>
    <property type="match status" value="1"/>
</dbReference>
<dbReference type="PANTHER" id="PTHR11699">
    <property type="entry name" value="ALDEHYDE DEHYDROGENASE-RELATED"/>
    <property type="match status" value="1"/>
</dbReference>
<feature type="active site" evidence="5">
    <location>
        <position position="770"/>
    </location>
</feature>
<dbReference type="InterPro" id="IPR016161">
    <property type="entry name" value="Ald_DH/histidinol_DH"/>
</dbReference>
<evidence type="ECO:0000259" key="7">
    <source>
        <dbReference type="Pfam" id="PF00171"/>
    </source>
</evidence>
<dbReference type="HOGENOM" id="CLU_299002_0_0_1"/>
<dbReference type="InterPro" id="IPR029510">
    <property type="entry name" value="Ald_DH_CS_GLU"/>
</dbReference>
<reference evidence="9" key="2">
    <citation type="journal article" date="2014" name="PLoS Genet.">
        <title>Signature gene expression reveals novel clues to the molecular mechanisms of dimorphic transition in Penicillium marneffei.</title>
        <authorList>
            <person name="Yang E."/>
            <person name="Wang G."/>
            <person name="Cai J."/>
            <person name="Woo P.C."/>
            <person name="Lau S.K."/>
            <person name="Yuen K.-Y."/>
            <person name="Chow W.-N."/>
            <person name="Lin X."/>
        </authorList>
    </citation>
    <scope>NUCLEOTIDE SEQUENCE</scope>
    <source>
        <strain evidence="9">PM1</strain>
    </source>
</reference>
<proteinExistence type="inferred from homology"/>
<dbReference type="Gene3D" id="3.40.605.10">
    <property type="entry name" value="Aldehyde Dehydrogenase, Chain A, domain 1"/>
    <property type="match status" value="1"/>
</dbReference>
<dbReference type="Pfam" id="PF01266">
    <property type="entry name" value="DAO"/>
    <property type="match status" value="1"/>
</dbReference>
<reference key="1">
    <citation type="journal article" date="2014" name="PLoS Genet.">
        <title>Signature Gene Expression Reveals Novel Clues to the Molecular Mechanisms of Dimorphic Transition in Penicillium marneffei.</title>
        <authorList>
            <person name="Yang E."/>
            <person name="Wang G."/>
            <person name="Cai J."/>
            <person name="Woo P.C."/>
            <person name="Lau S.K."/>
            <person name="Yuen K.-Y."/>
            <person name="Chow W.-N."/>
            <person name="Lin X."/>
        </authorList>
    </citation>
    <scope>NUCLEOTIDE SEQUENCE [LARGE SCALE GENOMIC DNA]</scope>
    <source>
        <strain>PM1</strain>
    </source>
</reference>
<dbReference type="InterPro" id="IPR036188">
    <property type="entry name" value="FAD/NAD-bd_sf"/>
</dbReference>
<evidence type="ECO:0000259" key="8">
    <source>
        <dbReference type="Pfam" id="PF01266"/>
    </source>
</evidence>
<dbReference type="SUPFAM" id="SSF53720">
    <property type="entry name" value="ALDH-like"/>
    <property type="match status" value="1"/>
</dbReference>